<dbReference type="AlphaFoldDB" id="A0ABD4SZJ7"/>
<accession>A0ABD4SZJ7</accession>
<reference evidence="1 2" key="1">
    <citation type="journal article" date="2015" name="Genome Announc.">
        <title>Draft Genome Sequence of Filamentous Marine Cyanobacterium Lyngbya confervoides Strain BDU141951.</title>
        <authorList>
            <person name="Chandrababunaidu M.M."/>
            <person name="Sen D."/>
            <person name="Tripathy S."/>
        </authorList>
    </citation>
    <scope>NUCLEOTIDE SEQUENCE [LARGE SCALE GENOMIC DNA]</scope>
    <source>
        <strain evidence="1 2">BDU141951</strain>
    </source>
</reference>
<dbReference type="RefSeq" id="WP_250833238.1">
    <property type="nucleotide sequence ID" value="NZ_JTHE03000019.1"/>
</dbReference>
<comment type="caution">
    <text evidence="1">The sequence shown here is derived from an EMBL/GenBank/DDBJ whole genome shotgun (WGS) entry which is preliminary data.</text>
</comment>
<keyword evidence="2" id="KW-1185">Reference proteome</keyword>
<sequence>MITPLWSRCKLKRFEPMPPTSHLCRFLVSGDVGGSAGNLWQGDRLQPF</sequence>
<gene>
    <name evidence="1" type="ORF">QQ91_0002685</name>
</gene>
<dbReference type="EMBL" id="JTHE03000019">
    <property type="protein sequence ID" value="MCM1981739.1"/>
    <property type="molecule type" value="Genomic_DNA"/>
</dbReference>
<protein>
    <submittedName>
        <fullName evidence="1">Uncharacterized protein</fullName>
    </submittedName>
</protein>
<name>A0ABD4SZJ7_9CYAN</name>
<organism evidence="1 2">
    <name type="scientific">Lyngbya confervoides BDU141951</name>
    <dbReference type="NCBI Taxonomy" id="1574623"/>
    <lineage>
        <taxon>Bacteria</taxon>
        <taxon>Bacillati</taxon>
        <taxon>Cyanobacteriota</taxon>
        <taxon>Cyanophyceae</taxon>
        <taxon>Oscillatoriophycideae</taxon>
        <taxon>Oscillatoriales</taxon>
        <taxon>Microcoleaceae</taxon>
        <taxon>Lyngbya</taxon>
    </lineage>
</organism>
<proteinExistence type="predicted"/>
<evidence type="ECO:0000313" key="1">
    <source>
        <dbReference type="EMBL" id="MCM1981739.1"/>
    </source>
</evidence>
<dbReference type="Proteomes" id="UP000031561">
    <property type="component" value="Unassembled WGS sequence"/>
</dbReference>
<evidence type="ECO:0000313" key="2">
    <source>
        <dbReference type="Proteomes" id="UP000031561"/>
    </source>
</evidence>